<dbReference type="Proteomes" id="UP000359050">
    <property type="component" value="Genome"/>
</dbReference>
<evidence type="ECO:0000313" key="3">
    <source>
        <dbReference type="Proteomes" id="UP000359050"/>
    </source>
</evidence>
<dbReference type="InterPro" id="IPR019039">
    <property type="entry name" value="T4-Rnl1-like_N"/>
</dbReference>
<sequence>MQCIRGLISLTVQATMEVQELIQGDEMTHVSAIFSVDDLNKAIEDGWVRVQTNEDNTLSIYNYSESAQYKRYWNDVTLNCRGLILDNDMNIIARPWKKFFNYGERPLNISTDDPVEVTDKKDGSLGILYRHPMTGDWKVATRGSFLSEQALHATALFNDRYSHIAIPTEGLTCLFEIVYPENRIVLDYGEMDDLILLGSVQNKYGWYYGPNETAAMVNWTGPVTEVFEYRTMNEAFADYRPNAEGLVIRAGSEMLKLKQADYVALHKLVTGLNERAVWERLRDGETRDSICASLPDEFHGFVDKTADALEKEFQSIYLTAHQNYCTVLNKMGAGYSRKDFALEAIKYPNPSLLFNFLDNKSNRQSVWDMIRPKGE</sequence>
<dbReference type="Pfam" id="PF09511">
    <property type="entry name" value="RNA_lig_T4_1"/>
    <property type="match status" value="1"/>
</dbReference>
<name>A0A5Q2WJG7_9CAUD</name>
<keyword evidence="2" id="KW-0436">Ligase</keyword>
<dbReference type="GO" id="GO:0016874">
    <property type="term" value="F:ligase activity"/>
    <property type="evidence" value="ECO:0007669"/>
    <property type="project" value="UniProtKB-KW"/>
</dbReference>
<protein>
    <submittedName>
        <fullName evidence="2">RNA ligase</fullName>
    </submittedName>
</protein>
<dbReference type="EMBL" id="MN369754">
    <property type="protein sequence ID" value="QGH79450.1"/>
    <property type="molecule type" value="Genomic_DNA"/>
</dbReference>
<organism evidence="2 3">
    <name type="scientific">Streptomyces phage Limpid</name>
    <dbReference type="NCBI Taxonomy" id="2653770"/>
    <lineage>
        <taxon>Viruses</taxon>
        <taxon>Duplodnaviria</taxon>
        <taxon>Heunggongvirae</taxon>
        <taxon>Uroviricota</taxon>
        <taxon>Caudoviricetes</taxon>
        <taxon>Stanwilliamsviridae</taxon>
        <taxon>Loccivirinae</taxon>
        <taxon>Annadreamyvirus</taxon>
        <taxon>Annadreamyvirus annadreamy</taxon>
    </lineage>
</organism>
<accession>A0A5Q2WJG7</accession>
<proteinExistence type="predicted"/>
<reference evidence="2 3" key="1">
    <citation type="submission" date="2019-08" db="EMBL/GenBank/DDBJ databases">
        <authorList>
            <person name="Anderson K.N."/>
            <person name="Nick C.D."/>
            <person name="Roberts T.L."/>
            <person name="Webster M."/>
            <person name="Summerhill K.A."/>
            <person name="Layton S.R."/>
            <person name="Smith B.R."/>
            <person name="Hughes L.E."/>
            <person name="Garlena R.A."/>
            <person name="Russell D.A."/>
            <person name="Pope W.H."/>
            <person name="Jacobs-Sera D."/>
            <person name="Hatfull G.F."/>
        </authorList>
    </citation>
    <scope>NUCLEOTIDE SEQUENCE [LARGE SCALE GENOMIC DNA]</scope>
</reference>
<evidence type="ECO:0000313" key="2">
    <source>
        <dbReference type="EMBL" id="QGH79450.1"/>
    </source>
</evidence>
<gene>
    <name evidence="2" type="primary">139</name>
    <name evidence="2" type="ORF">SEA_LIMPID_139</name>
</gene>
<evidence type="ECO:0000259" key="1">
    <source>
        <dbReference type="Pfam" id="PF09511"/>
    </source>
</evidence>
<feature type="domain" description="T4 RNA ligase 1-like N-terminal" evidence="1">
    <location>
        <begin position="79"/>
        <end position="259"/>
    </location>
</feature>